<evidence type="ECO:0000313" key="3">
    <source>
        <dbReference type="Proteomes" id="UP000323819"/>
    </source>
</evidence>
<evidence type="ECO:0000256" key="1">
    <source>
        <dbReference type="SAM" id="Phobius"/>
    </source>
</evidence>
<proteinExistence type="predicted"/>
<accession>A0ABD7SRG0</accession>
<reference evidence="2 3" key="1">
    <citation type="submission" date="2019-06" db="EMBL/GenBank/DDBJ databases">
        <title>Vibrio cholerae phylogeny based on whole-genome sequencing reveals genetic diversity and population strucutre.</title>
        <authorList>
            <person name="Zhiqiu Y."/>
            <person name="Bin L."/>
            <person name="Lingyan J."/>
        </authorList>
    </citation>
    <scope>NUCLEOTIDE SEQUENCE [LARGE SCALE GENOMIC DNA]</scope>
    <source>
        <strain evidence="2 3">N2814</strain>
    </source>
</reference>
<feature type="transmembrane region" description="Helical" evidence="1">
    <location>
        <begin position="200"/>
        <end position="229"/>
    </location>
</feature>
<keyword evidence="1" id="KW-0472">Membrane</keyword>
<sequence length="388" mass="43447">MIFTDSINNLLKMAVRDDSENAFNINTYLDSYTAFRLKYRFSNSKQKKFLTHFLSIRGTGESGGESKQIYDILTKMSKIYEASGSKFELEWAAATLIRNRVGEGYSLSKSMSDIFSPTYISIMQALETNASSNVAVAVKVATESAISLQNSIRTSRVYSLISIALIGIALKLSNISYNLYLEKLDLEPKKMMFVEFPEFIFMITSPLGVISIYATFILALFVFLNAIFFEKIPLQYRLLLEEYYYPPAFLYKAISSVRIFSSLSLLVSIIGMQTKDALRMLLLTCNKYEAMHLNKMLQRLQNGEKGTLQLDTGLLSKEIGLSLKMANEGESATVRSALQILSNEGQSSLVKSITRKGQILLITSLITSVVLSILSGGLVLQVYLNLFL</sequence>
<protein>
    <recommendedName>
        <fullName evidence="4">Type II secretion system protein GspF domain-containing protein</fullName>
    </recommendedName>
</protein>
<dbReference type="EMBL" id="VSIJ01000005">
    <property type="protein sequence ID" value="TXX67355.1"/>
    <property type="molecule type" value="Genomic_DNA"/>
</dbReference>
<dbReference type="RefSeq" id="WP_148521516.1">
    <property type="nucleotide sequence ID" value="NZ_VSIJ01000005.1"/>
</dbReference>
<feature type="transmembrane region" description="Helical" evidence="1">
    <location>
        <begin position="359"/>
        <end position="384"/>
    </location>
</feature>
<feature type="transmembrane region" description="Helical" evidence="1">
    <location>
        <begin position="157"/>
        <end position="180"/>
    </location>
</feature>
<evidence type="ECO:0000313" key="2">
    <source>
        <dbReference type="EMBL" id="TXX67355.1"/>
    </source>
</evidence>
<name>A0ABD7SRG0_VIBCL</name>
<comment type="caution">
    <text evidence="2">The sequence shown here is derived from an EMBL/GenBank/DDBJ whole genome shotgun (WGS) entry which is preliminary data.</text>
</comment>
<keyword evidence="1" id="KW-1133">Transmembrane helix</keyword>
<evidence type="ECO:0008006" key="4">
    <source>
        <dbReference type="Google" id="ProtNLM"/>
    </source>
</evidence>
<dbReference type="AlphaFoldDB" id="A0ABD7SRG0"/>
<dbReference type="Proteomes" id="UP000323819">
    <property type="component" value="Unassembled WGS sequence"/>
</dbReference>
<organism evidence="2 3">
    <name type="scientific">Vibrio cholerae</name>
    <dbReference type="NCBI Taxonomy" id="666"/>
    <lineage>
        <taxon>Bacteria</taxon>
        <taxon>Pseudomonadati</taxon>
        <taxon>Pseudomonadota</taxon>
        <taxon>Gammaproteobacteria</taxon>
        <taxon>Vibrionales</taxon>
        <taxon>Vibrionaceae</taxon>
        <taxon>Vibrio</taxon>
    </lineage>
</organism>
<gene>
    <name evidence="2" type="ORF">FXF03_01910</name>
</gene>
<keyword evidence="1" id="KW-0812">Transmembrane</keyword>